<dbReference type="GO" id="GO:0010073">
    <property type="term" value="P:meristem maintenance"/>
    <property type="evidence" value="ECO:0007669"/>
    <property type="project" value="InterPro"/>
</dbReference>
<gene>
    <name evidence="2" type="ORF">FSB_LOCUS36436</name>
</gene>
<protein>
    <recommendedName>
        <fullName evidence="1">Aminotransferase-like plant mobile domain-containing protein</fullName>
    </recommendedName>
</protein>
<reference evidence="2" key="1">
    <citation type="submission" date="2018-02" db="EMBL/GenBank/DDBJ databases">
        <authorList>
            <person name="Cohen D.B."/>
            <person name="Kent A.D."/>
        </authorList>
    </citation>
    <scope>NUCLEOTIDE SEQUENCE</scope>
</reference>
<evidence type="ECO:0000259" key="1">
    <source>
        <dbReference type="Pfam" id="PF10536"/>
    </source>
</evidence>
<dbReference type="AlphaFoldDB" id="A0A2N9HAE5"/>
<dbReference type="Pfam" id="PF10536">
    <property type="entry name" value="PMD"/>
    <property type="match status" value="1"/>
</dbReference>
<proteinExistence type="predicted"/>
<evidence type="ECO:0000313" key="2">
    <source>
        <dbReference type="EMBL" id="SPD08554.1"/>
    </source>
</evidence>
<dbReference type="InterPro" id="IPR019557">
    <property type="entry name" value="AminoTfrase-like_pln_mobile"/>
</dbReference>
<sequence length="165" mass="18797">MFLHYRTCAYMGEACASLTNQECLLVVRTFLSRGNPTEVLKWWGRLNSTTRSFVEAAGFKYFVETQLFEMAKILHCALAERWWDTTHTFHIAGMEMTITPYDVYRLTGLRVDGITLTFSAFPARVRLDWEYLGISLGATSADLPTLMRAFAEAPQSTVEESTRMA</sequence>
<dbReference type="InterPro" id="IPR044824">
    <property type="entry name" value="MAIN-like"/>
</dbReference>
<dbReference type="EMBL" id="OIVN01003068">
    <property type="protein sequence ID" value="SPD08554.1"/>
    <property type="molecule type" value="Genomic_DNA"/>
</dbReference>
<dbReference type="PANTHER" id="PTHR46033:SF8">
    <property type="entry name" value="PROTEIN MAINTENANCE OF MERISTEMS-LIKE"/>
    <property type="match status" value="1"/>
</dbReference>
<name>A0A2N9HAE5_FAGSY</name>
<feature type="domain" description="Aminotransferase-like plant mobile" evidence="1">
    <location>
        <begin position="62"/>
        <end position="115"/>
    </location>
</feature>
<organism evidence="2">
    <name type="scientific">Fagus sylvatica</name>
    <name type="common">Beechnut</name>
    <dbReference type="NCBI Taxonomy" id="28930"/>
    <lineage>
        <taxon>Eukaryota</taxon>
        <taxon>Viridiplantae</taxon>
        <taxon>Streptophyta</taxon>
        <taxon>Embryophyta</taxon>
        <taxon>Tracheophyta</taxon>
        <taxon>Spermatophyta</taxon>
        <taxon>Magnoliopsida</taxon>
        <taxon>eudicotyledons</taxon>
        <taxon>Gunneridae</taxon>
        <taxon>Pentapetalae</taxon>
        <taxon>rosids</taxon>
        <taxon>fabids</taxon>
        <taxon>Fagales</taxon>
        <taxon>Fagaceae</taxon>
        <taxon>Fagus</taxon>
    </lineage>
</organism>
<dbReference type="PANTHER" id="PTHR46033">
    <property type="entry name" value="PROTEIN MAIN-LIKE 2"/>
    <property type="match status" value="1"/>
</dbReference>
<accession>A0A2N9HAE5</accession>